<accession>A0ABS0RBH9</accession>
<dbReference type="RefSeq" id="WP_198277756.1">
    <property type="nucleotide sequence ID" value="NZ_BAAAIF010000018.1"/>
</dbReference>
<feature type="region of interest" description="Disordered" evidence="1">
    <location>
        <begin position="207"/>
        <end position="261"/>
    </location>
</feature>
<evidence type="ECO:0000313" key="3">
    <source>
        <dbReference type="Proteomes" id="UP000638849"/>
    </source>
</evidence>
<gene>
    <name evidence="2" type="ORF">JBF12_17480</name>
</gene>
<name>A0ABS0RBH9_9ACTN</name>
<evidence type="ECO:0000313" key="2">
    <source>
        <dbReference type="EMBL" id="MBI0314750.1"/>
    </source>
</evidence>
<protein>
    <submittedName>
        <fullName evidence="2">Uncharacterized protein</fullName>
    </submittedName>
</protein>
<dbReference type="Gene3D" id="3.30.420.10">
    <property type="entry name" value="Ribonuclease H-like superfamily/Ribonuclease H"/>
    <property type="match status" value="1"/>
</dbReference>
<feature type="compositionally biased region" description="Low complexity" evidence="1">
    <location>
        <begin position="207"/>
        <end position="216"/>
    </location>
</feature>
<dbReference type="EMBL" id="JAEEAQ010000146">
    <property type="protein sequence ID" value="MBI0314750.1"/>
    <property type="molecule type" value="Genomic_DNA"/>
</dbReference>
<dbReference type="InterPro" id="IPR036397">
    <property type="entry name" value="RNaseH_sf"/>
</dbReference>
<comment type="caution">
    <text evidence="2">The sequence shown here is derived from an EMBL/GenBank/DDBJ whole genome shotgun (WGS) entry which is preliminary data.</text>
</comment>
<feature type="compositionally biased region" description="Basic and acidic residues" evidence="1">
    <location>
        <begin position="234"/>
        <end position="261"/>
    </location>
</feature>
<keyword evidence="3" id="KW-1185">Reference proteome</keyword>
<sequence>MTAEQRRVYLDTEFDPRNPTLTGLLSIGLTDDASPAVDYYAVNLDADLDALADHSFIPDHVLPYLPVTIARRPDGSIDQITWDTDHPDCRRYGRSATQIAEEVAAYFTGTVEPELLANWGKDDIGYLHRLFGNDWLQMPPGVPRIFTDLEVERRKLGAPEPPVQLADEHHALADARFNRDFHSHLERFVESQRVSGDDLAERIHAAHTARAGTRRAQPARPAGSPRLAWSDLPEPQREHHQGVARKLLDEFEIRRRPQDSR</sequence>
<proteinExistence type="predicted"/>
<reference evidence="2 3" key="1">
    <citation type="submission" date="2020-12" db="EMBL/GenBank/DDBJ databases">
        <authorList>
            <person name="Kusuma A.B."/>
            <person name="Nouioui I."/>
            <person name="Goodfellow M."/>
        </authorList>
    </citation>
    <scope>NUCLEOTIDE SEQUENCE [LARGE SCALE GENOMIC DNA]</scope>
    <source>
        <strain evidence="2 3">DSM 41764</strain>
    </source>
</reference>
<evidence type="ECO:0000256" key="1">
    <source>
        <dbReference type="SAM" id="MobiDB-lite"/>
    </source>
</evidence>
<dbReference type="Proteomes" id="UP000638849">
    <property type="component" value="Unassembled WGS sequence"/>
</dbReference>
<organism evidence="2 3">
    <name type="scientific">Streptomyces javensis</name>
    <dbReference type="NCBI Taxonomy" id="114698"/>
    <lineage>
        <taxon>Bacteria</taxon>
        <taxon>Bacillati</taxon>
        <taxon>Actinomycetota</taxon>
        <taxon>Actinomycetes</taxon>
        <taxon>Kitasatosporales</taxon>
        <taxon>Streptomycetaceae</taxon>
        <taxon>Streptomyces</taxon>
        <taxon>Streptomyces violaceusniger group</taxon>
    </lineage>
</organism>